<keyword evidence="3" id="KW-1003">Cell membrane</keyword>
<feature type="transmembrane region" description="Helical" evidence="7">
    <location>
        <begin position="178"/>
        <end position="197"/>
    </location>
</feature>
<organism evidence="9">
    <name type="scientific">hydrocarbon metagenome</name>
    <dbReference type="NCBI Taxonomy" id="938273"/>
    <lineage>
        <taxon>unclassified sequences</taxon>
        <taxon>metagenomes</taxon>
        <taxon>ecological metagenomes</taxon>
    </lineage>
</organism>
<name>A0A0W8EUV5_9ZZZZ</name>
<evidence type="ECO:0000256" key="4">
    <source>
        <dbReference type="ARBA" id="ARBA00022692"/>
    </source>
</evidence>
<evidence type="ECO:0000313" key="9">
    <source>
        <dbReference type="EMBL" id="KUG12377.1"/>
    </source>
</evidence>
<accession>A0A0W8EUV5</accession>
<dbReference type="PROSITE" id="PS50928">
    <property type="entry name" value="ABC_TM1"/>
    <property type="match status" value="1"/>
</dbReference>
<dbReference type="InterPro" id="IPR035906">
    <property type="entry name" value="MetI-like_sf"/>
</dbReference>
<comment type="subcellular location">
    <subcellularLocation>
        <location evidence="1">Cell membrane</location>
        <topology evidence="1">Multi-pass membrane protein</topology>
    </subcellularLocation>
</comment>
<keyword evidence="6 7" id="KW-0472">Membrane</keyword>
<evidence type="ECO:0000256" key="2">
    <source>
        <dbReference type="ARBA" id="ARBA00022448"/>
    </source>
</evidence>
<proteinExistence type="predicted"/>
<dbReference type="GO" id="GO:0005886">
    <property type="term" value="C:plasma membrane"/>
    <property type="evidence" value="ECO:0007669"/>
    <property type="project" value="UniProtKB-SubCell"/>
</dbReference>
<comment type="caution">
    <text evidence="9">The sequence shown here is derived from an EMBL/GenBank/DDBJ whole genome shotgun (WGS) entry which is preliminary data.</text>
</comment>
<feature type="domain" description="ABC transmembrane type-1" evidence="8">
    <location>
        <begin position="60"/>
        <end position="241"/>
    </location>
</feature>
<evidence type="ECO:0000256" key="3">
    <source>
        <dbReference type="ARBA" id="ARBA00022475"/>
    </source>
</evidence>
<reference evidence="9" key="1">
    <citation type="journal article" date="2015" name="Proc. Natl. Acad. Sci. U.S.A.">
        <title>Networks of energetic and metabolic interactions define dynamics in microbial communities.</title>
        <authorList>
            <person name="Embree M."/>
            <person name="Liu J.K."/>
            <person name="Al-Bassam M.M."/>
            <person name="Zengler K."/>
        </authorList>
    </citation>
    <scope>NUCLEOTIDE SEQUENCE</scope>
</reference>
<dbReference type="Gene3D" id="1.10.3720.10">
    <property type="entry name" value="MetI-like"/>
    <property type="match status" value="1"/>
</dbReference>
<evidence type="ECO:0000259" key="8">
    <source>
        <dbReference type="PROSITE" id="PS50928"/>
    </source>
</evidence>
<dbReference type="PANTHER" id="PTHR30151:SF0">
    <property type="entry name" value="ABC TRANSPORTER PERMEASE PROTEIN MJ0413-RELATED"/>
    <property type="match status" value="1"/>
</dbReference>
<dbReference type="GO" id="GO:0055085">
    <property type="term" value="P:transmembrane transport"/>
    <property type="evidence" value="ECO:0007669"/>
    <property type="project" value="InterPro"/>
</dbReference>
<dbReference type="EMBL" id="LNQE01001729">
    <property type="protein sequence ID" value="KUG12377.1"/>
    <property type="molecule type" value="Genomic_DNA"/>
</dbReference>
<dbReference type="Pfam" id="PF00528">
    <property type="entry name" value="BPD_transp_1"/>
    <property type="match status" value="1"/>
</dbReference>
<keyword evidence="2" id="KW-0813">Transport</keyword>
<keyword evidence="4 7" id="KW-0812">Transmembrane</keyword>
<evidence type="ECO:0000256" key="1">
    <source>
        <dbReference type="ARBA" id="ARBA00004651"/>
    </source>
</evidence>
<dbReference type="FunFam" id="1.10.3720.10:FF:000003">
    <property type="entry name" value="Aliphatic sulfonate ABC transporter permease"/>
    <property type="match status" value="1"/>
</dbReference>
<keyword evidence="5 7" id="KW-1133">Transmembrane helix</keyword>
<dbReference type="SUPFAM" id="SSF161098">
    <property type="entry name" value="MetI-like"/>
    <property type="match status" value="1"/>
</dbReference>
<dbReference type="InterPro" id="IPR000515">
    <property type="entry name" value="MetI-like"/>
</dbReference>
<sequence length="256" mass="27893">MRSPLFTLLLPVLLISGWEVAAHVIANPFVLPSLTTVVPILLHPFSPAYTLGSGSLVENALASLFRVAIGFLLGALVAIPLGIGMGRSRFMHDFFDSTIELLRPIPPLAWVPLALAWFKIGIASITFIIVIGAFFPILLNTIDGVNSVKKTWVEVAETLGARERNVLLKVILPGSAPTIWTGLRVGFGIAWMCLVAAEWLPGTTRGLGYLILHAYNFGQTNLIIAGMVVIGVIGILIDQVFRAGERKWFSWRALER</sequence>
<evidence type="ECO:0000256" key="6">
    <source>
        <dbReference type="ARBA" id="ARBA00023136"/>
    </source>
</evidence>
<feature type="transmembrane region" description="Helical" evidence="7">
    <location>
        <begin position="32"/>
        <end position="52"/>
    </location>
</feature>
<evidence type="ECO:0000256" key="7">
    <source>
        <dbReference type="SAM" id="Phobius"/>
    </source>
</evidence>
<dbReference type="AlphaFoldDB" id="A0A0W8EUV5"/>
<protein>
    <submittedName>
        <fullName evidence="9">Abc-type nitrate/sulfonate/bicarbonate transport system, permease component</fullName>
    </submittedName>
</protein>
<gene>
    <name evidence="9" type="ORF">ASZ90_016445</name>
</gene>
<dbReference type="CDD" id="cd06261">
    <property type="entry name" value="TM_PBP2"/>
    <property type="match status" value="1"/>
</dbReference>
<evidence type="ECO:0000256" key="5">
    <source>
        <dbReference type="ARBA" id="ARBA00022989"/>
    </source>
</evidence>
<dbReference type="PANTHER" id="PTHR30151">
    <property type="entry name" value="ALKANE SULFONATE ABC TRANSPORTER-RELATED, MEMBRANE SUBUNIT"/>
    <property type="match status" value="1"/>
</dbReference>
<feature type="transmembrane region" description="Helical" evidence="7">
    <location>
        <begin position="116"/>
        <end position="139"/>
    </location>
</feature>
<feature type="transmembrane region" description="Helical" evidence="7">
    <location>
        <begin position="217"/>
        <end position="237"/>
    </location>
</feature>
<feature type="transmembrane region" description="Helical" evidence="7">
    <location>
        <begin position="64"/>
        <end position="83"/>
    </location>
</feature>